<dbReference type="InterPro" id="IPR001412">
    <property type="entry name" value="aa-tRNA-synth_I_CS"/>
</dbReference>
<dbReference type="Gene3D" id="3.40.50.620">
    <property type="entry name" value="HUPs"/>
    <property type="match status" value="1"/>
</dbReference>
<reference evidence="10" key="1">
    <citation type="submission" date="2025-08" db="UniProtKB">
        <authorList>
            <consortium name="RefSeq"/>
        </authorList>
    </citation>
    <scope>IDENTIFICATION</scope>
    <source>
        <tissue evidence="10">Kidney</tissue>
    </source>
</reference>
<dbReference type="SUPFAM" id="SSF52374">
    <property type="entry name" value="Nucleotidylyl transferase"/>
    <property type="match status" value="1"/>
</dbReference>
<dbReference type="Gene3D" id="1.10.730.10">
    <property type="entry name" value="Isoleucyl-tRNA Synthetase, Domain 1"/>
    <property type="match status" value="1"/>
</dbReference>
<protein>
    <recommendedName>
        <fullName evidence="2">leucine--tRNA ligase</fullName>
        <ecNumber evidence="2">6.1.1.4</ecNumber>
    </recommendedName>
</protein>
<dbReference type="AlphaFoldDB" id="A0A6P6CBM4"/>
<gene>
    <name evidence="10" type="primary">LOC105290382</name>
</gene>
<dbReference type="InterPro" id="IPR002300">
    <property type="entry name" value="aa-tRNA-synth_Ia"/>
</dbReference>
<keyword evidence="9" id="KW-1185">Reference proteome</keyword>
<sequence length="219" mass="25382">MASAWQRLGFYASLLKRQLNGGTDVINWGRRAILGCTRGVYSATGKWTKEYTLQTRKDVEKWWHQRIKEQASKISEADTSKPKFYMLSMFPYPSGKLHMGHMRVYTISDTIAHFQRMRGMQVINPMGWDAFGLPAENAAIERNLHPESWTQRYVLTGVFKLLHAETVTTIFKNLCMKNRKQSEQNIVACQVINRIVYIGVYLLLRNHKEDFGCSFTCSF</sequence>
<evidence type="ECO:0000256" key="5">
    <source>
        <dbReference type="ARBA" id="ARBA00022840"/>
    </source>
</evidence>
<evidence type="ECO:0000313" key="9">
    <source>
        <dbReference type="Proteomes" id="UP000515202"/>
    </source>
</evidence>
<dbReference type="GO" id="GO:0004823">
    <property type="term" value="F:leucine-tRNA ligase activity"/>
    <property type="evidence" value="ECO:0007669"/>
    <property type="project" value="UniProtKB-EC"/>
</dbReference>
<evidence type="ECO:0000256" key="1">
    <source>
        <dbReference type="ARBA" id="ARBA00005594"/>
    </source>
</evidence>
<dbReference type="Pfam" id="PF00133">
    <property type="entry name" value="tRNA-synt_1"/>
    <property type="match status" value="1"/>
</dbReference>
<evidence type="ECO:0000256" key="7">
    <source>
        <dbReference type="ARBA" id="ARBA00023146"/>
    </source>
</evidence>
<dbReference type="GeneID" id="105290382"/>
<dbReference type="PANTHER" id="PTHR43740:SF2">
    <property type="entry name" value="LEUCINE--TRNA LIGASE, MITOCHONDRIAL"/>
    <property type="match status" value="1"/>
</dbReference>
<name>A0A6P6CBM4_PTEVA</name>
<dbReference type="Proteomes" id="UP000515202">
    <property type="component" value="Unplaced"/>
</dbReference>
<dbReference type="GO" id="GO:0005739">
    <property type="term" value="C:mitochondrion"/>
    <property type="evidence" value="ECO:0007669"/>
    <property type="project" value="TreeGrafter"/>
</dbReference>
<dbReference type="InterPro" id="IPR002302">
    <property type="entry name" value="Leu-tRNA-ligase"/>
</dbReference>
<accession>A0A6P6CBM4</accession>
<dbReference type="EC" id="6.1.1.4" evidence="2"/>
<comment type="similarity">
    <text evidence="1">Belongs to the class-I aminoacyl-tRNA synthetase family.</text>
</comment>
<dbReference type="GO" id="GO:0032543">
    <property type="term" value="P:mitochondrial translation"/>
    <property type="evidence" value="ECO:0007669"/>
    <property type="project" value="TreeGrafter"/>
</dbReference>
<keyword evidence="5" id="KW-0067">ATP-binding</keyword>
<organism evidence="9 10">
    <name type="scientific">Pteropus vampyrus</name>
    <name type="common">Large flying fox</name>
    <dbReference type="NCBI Taxonomy" id="132908"/>
    <lineage>
        <taxon>Eukaryota</taxon>
        <taxon>Metazoa</taxon>
        <taxon>Chordata</taxon>
        <taxon>Craniata</taxon>
        <taxon>Vertebrata</taxon>
        <taxon>Euteleostomi</taxon>
        <taxon>Mammalia</taxon>
        <taxon>Eutheria</taxon>
        <taxon>Laurasiatheria</taxon>
        <taxon>Chiroptera</taxon>
        <taxon>Yinpterochiroptera</taxon>
        <taxon>Pteropodoidea</taxon>
        <taxon>Pteropodidae</taxon>
        <taxon>Pteropodinae</taxon>
        <taxon>Pteropus</taxon>
    </lineage>
</organism>
<dbReference type="InterPro" id="IPR014729">
    <property type="entry name" value="Rossmann-like_a/b/a_fold"/>
</dbReference>
<dbReference type="GO" id="GO:0005524">
    <property type="term" value="F:ATP binding"/>
    <property type="evidence" value="ECO:0007669"/>
    <property type="project" value="UniProtKB-KW"/>
</dbReference>
<keyword evidence="6" id="KW-0648">Protein biosynthesis</keyword>
<evidence type="ECO:0000256" key="4">
    <source>
        <dbReference type="ARBA" id="ARBA00022741"/>
    </source>
</evidence>
<proteinExistence type="inferred from homology"/>
<dbReference type="GO" id="GO:0006429">
    <property type="term" value="P:leucyl-tRNA aminoacylation"/>
    <property type="evidence" value="ECO:0007669"/>
    <property type="project" value="InterPro"/>
</dbReference>
<evidence type="ECO:0000256" key="6">
    <source>
        <dbReference type="ARBA" id="ARBA00022917"/>
    </source>
</evidence>
<evidence type="ECO:0000259" key="8">
    <source>
        <dbReference type="Pfam" id="PF00133"/>
    </source>
</evidence>
<keyword evidence="4" id="KW-0547">Nucleotide-binding</keyword>
<dbReference type="PANTHER" id="PTHR43740">
    <property type="entry name" value="LEUCYL-TRNA SYNTHETASE"/>
    <property type="match status" value="1"/>
</dbReference>
<keyword evidence="3 10" id="KW-0436">Ligase</keyword>
<dbReference type="OrthoDB" id="15954at2759"/>
<dbReference type="PROSITE" id="PS00178">
    <property type="entry name" value="AA_TRNA_LIGASE_I"/>
    <property type="match status" value="1"/>
</dbReference>
<dbReference type="KEGG" id="pvp:105290382"/>
<evidence type="ECO:0000256" key="2">
    <source>
        <dbReference type="ARBA" id="ARBA00013164"/>
    </source>
</evidence>
<dbReference type="RefSeq" id="XP_023384804.1">
    <property type="nucleotide sequence ID" value="XM_023529036.1"/>
</dbReference>
<evidence type="ECO:0000313" key="10">
    <source>
        <dbReference type="RefSeq" id="XP_023384804.1"/>
    </source>
</evidence>
<keyword evidence="7" id="KW-0030">Aminoacyl-tRNA synthetase</keyword>
<evidence type="ECO:0000256" key="3">
    <source>
        <dbReference type="ARBA" id="ARBA00022598"/>
    </source>
</evidence>
<feature type="domain" description="Aminoacyl-tRNA synthetase class Ia" evidence="8">
    <location>
        <begin position="61"/>
        <end position="150"/>
    </location>
</feature>
<dbReference type="FunFam" id="1.10.730.10:FF:000023">
    <property type="entry name" value="probable leucine--tRNA ligase, mitochondrial"/>
    <property type="match status" value="1"/>
</dbReference>